<dbReference type="GO" id="GO:0008658">
    <property type="term" value="F:penicillin binding"/>
    <property type="evidence" value="ECO:0007669"/>
    <property type="project" value="InterPro"/>
</dbReference>
<evidence type="ECO:0000256" key="3">
    <source>
        <dbReference type="ARBA" id="ARBA00023136"/>
    </source>
</evidence>
<dbReference type="InterPro" id="IPR001460">
    <property type="entry name" value="PCN-bd_Tpept"/>
</dbReference>
<dbReference type="AlphaFoldDB" id="A0A4S5EQ81"/>
<dbReference type="InterPro" id="IPR005311">
    <property type="entry name" value="PBP_dimer"/>
</dbReference>
<feature type="region of interest" description="Disordered" evidence="4">
    <location>
        <begin position="440"/>
        <end position="464"/>
    </location>
</feature>
<keyword evidence="8" id="KW-1185">Reference proteome</keyword>
<dbReference type="RefSeq" id="WP_136448052.1">
    <property type="nucleotide sequence ID" value="NZ_SSXH01000223.1"/>
</dbReference>
<feature type="compositionally biased region" description="Basic and acidic residues" evidence="4">
    <location>
        <begin position="104"/>
        <end position="113"/>
    </location>
</feature>
<dbReference type="PANTHER" id="PTHR30627:SF1">
    <property type="entry name" value="PEPTIDOGLYCAN D,D-TRANSPEPTIDASE FTSI"/>
    <property type="match status" value="1"/>
</dbReference>
<evidence type="ECO:0000259" key="6">
    <source>
        <dbReference type="Pfam" id="PF03717"/>
    </source>
</evidence>
<dbReference type="SUPFAM" id="SSF56601">
    <property type="entry name" value="beta-lactamase/transpeptidase-like"/>
    <property type="match status" value="1"/>
</dbReference>
<dbReference type="Gene3D" id="3.30.450.330">
    <property type="match status" value="1"/>
</dbReference>
<dbReference type="Gene3D" id="3.40.710.10">
    <property type="entry name" value="DD-peptidase/beta-lactamase superfamily"/>
    <property type="match status" value="1"/>
</dbReference>
<gene>
    <name evidence="7" type="ORF">E7Y31_10860</name>
</gene>
<feature type="region of interest" description="Disordered" evidence="4">
    <location>
        <begin position="1"/>
        <end position="176"/>
    </location>
</feature>
<feature type="compositionally biased region" description="Basic and acidic residues" evidence="4">
    <location>
        <begin position="59"/>
        <end position="77"/>
    </location>
</feature>
<organism evidence="7 8">
    <name type="scientific">Candidatus Frankia alpina</name>
    <dbReference type="NCBI Taxonomy" id="2699483"/>
    <lineage>
        <taxon>Bacteria</taxon>
        <taxon>Bacillati</taxon>
        <taxon>Actinomycetota</taxon>
        <taxon>Actinomycetes</taxon>
        <taxon>Frankiales</taxon>
        <taxon>Frankiaceae</taxon>
        <taxon>Frankia</taxon>
    </lineage>
</organism>
<accession>A0A4S5EQ81</accession>
<feature type="compositionally biased region" description="Basic and acidic residues" evidence="4">
    <location>
        <begin position="32"/>
        <end position="41"/>
    </location>
</feature>
<comment type="subcellular location">
    <subcellularLocation>
        <location evidence="1">Membrane</location>
    </subcellularLocation>
</comment>
<dbReference type="InterPro" id="IPR012338">
    <property type="entry name" value="Beta-lactam/transpept-like"/>
</dbReference>
<feature type="domain" description="Penicillin-binding protein transpeptidase" evidence="5">
    <location>
        <begin position="422"/>
        <end position="728"/>
    </location>
</feature>
<dbReference type="EMBL" id="SSXH01000223">
    <property type="protein sequence ID" value="THJ74537.1"/>
    <property type="molecule type" value="Genomic_DNA"/>
</dbReference>
<comment type="similarity">
    <text evidence="2">Belongs to the transpeptidase family.</text>
</comment>
<feature type="domain" description="Penicillin-binding protein dimerisation" evidence="6">
    <location>
        <begin position="228"/>
        <end position="378"/>
    </location>
</feature>
<evidence type="ECO:0000313" key="8">
    <source>
        <dbReference type="Proteomes" id="UP000305282"/>
    </source>
</evidence>
<proteinExistence type="inferred from homology"/>
<dbReference type="InterPro" id="IPR050515">
    <property type="entry name" value="Beta-lactam/transpept"/>
</dbReference>
<evidence type="ECO:0000313" key="7">
    <source>
        <dbReference type="EMBL" id="THJ74537.1"/>
    </source>
</evidence>
<dbReference type="Proteomes" id="UP000305282">
    <property type="component" value="Unassembled WGS sequence"/>
</dbReference>
<dbReference type="GO" id="GO:0005886">
    <property type="term" value="C:plasma membrane"/>
    <property type="evidence" value="ECO:0007669"/>
    <property type="project" value="TreeGrafter"/>
</dbReference>
<sequence length="753" mass="80149">MSSTPPGSSRRGRDRLRLVTPPPASVRGGRRRRDDDADHGQVNDWDYDDPGRPRGRPGQRADRARGAQEHPRARRGDPGGSDTTRNGTARGGTAQGRGRARTARGYEGRYQDRDDLDDYDYDYDDVDGAVAQGRRVYRPGGASRGSGAGRGRAARGGGRAGGGRRPPRPPVRRNYRLGSPRRRLRVTIVFMCVLLGVLALRLTQLQGFSASTYAAQAEAERLRTIVLPAVRGAITDRSGHTLAQHVELRAVYANPTNVKDIGATARKLAPVLDDSIAELTRRLTDPTRHIKFVYLARRLTPDIAKKVSALQLRGIGITEERGRTYPAGPLAANVVGFMRYGDGDVLEGGGGLELKYDKVLRGTDGKRRLEANPEGIEIPSGQSRQLDPVPGSALRLTLDRDIQWNAQQAIADAVRSSEADGGTVVVMDPRTGDILAMADAPQFDPNNITPRDQSALGNRSTRDAYEPGSVNKVITMAAALDRGLITSETPLTIPPSIVRGGVRIEDSEKHGVEHLTTAGVLARSSNIGTVEVSERVGRPAMEQALRAFGLGAKTGLHFPGEGTGLLPTAKDWSGSQAATISYGQGMSATALQMASVYATVANGGVRVTPRLVDAVTGPDGTVQVTPHLPGQRVISAQTASTLSRMLEAVATNEGTAPLAEIPGYRVAGKTGTASRPDPVHGGYQGYVSSFIGFAPADDPKVVVEVVLDDPKKGYFGGQVAAPVFQGVMSFALTTLGVPQPTTKPSPLLLDLDK</sequence>
<evidence type="ECO:0000256" key="1">
    <source>
        <dbReference type="ARBA" id="ARBA00004370"/>
    </source>
</evidence>
<comment type="caution">
    <text evidence="7">The sequence shown here is derived from an EMBL/GenBank/DDBJ whole genome shotgun (WGS) entry which is preliminary data.</text>
</comment>
<dbReference type="PANTHER" id="PTHR30627">
    <property type="entry name" value="PEPTIDOGLYCAN D,D-TRANSPEPTIDASE"/>
    <property type="match status" value="1"/>
</dbReference>
<name>A0A4S5EQ81_9ACTN</name>
<dbReference type="Pfam" id="PF00905">
    <property type="entry name" value="Transpeptidase"/>
    <property type="match status" value="1"/>
</dbReference>
<dbReference type="Pfam" id="PF03717">
    <property type="entry name" value="PBP_dimer"/>
    <property type="match status" value="1"/>
</dbReference>
<feature type="compositionally biased region" description="Polar residues" evidence="4">
    <location>
        <begin position="444"/>
        <end position="459"/>
    </location>
</feature>
<reference evidence="7 8" key="1">
    <citation type="submission" date="2019-04" db="EMBL/GenBank/DDBJ databases">
        <title>Draft genome sequences for three unisolated Alnus-infective Frankia Sp+ strains, AgTrS, AiOr and AvVan, the first sequenced Frankia strains able to sporulate in-planta.</title>
        <authorList>
            <person name="Bethencourt L."/>
            <person name="Vautrin F."/>
            <person name="Taib N."/>
            <person name="Dubost A."/>
            <person name="Castro-Garcia L."/>
            <person name="Imbaud O."/>
            <person name="Abrouk D."/>
            <person name="Fournier P."/>
            <person name="Briolay J."/>
            <person name="Nguyen A."/>
            <person name="Normand P."/>
            <person name="Fernandez M.P."/>
            <person name="Brochier-Armanet C."/>
            <person name="Herrera-Belaroussi A."/>
        </authorList>
    </citation>
    <scope>NUCLEOTIDE SEQUENCE [LARGE SCALE GENOMIC DNA]</scope>
    <source>
        <strain evidence="7 8">AvVan</strain>
    </source>
</reference>
<dbReference type="SUPFAM" id="SSF56519">
    <property type="entry name" value="Penicillin binding protein dimerisation domain"/>
    <property type="match status" value="1"/>
</dbReference>
<protein>
    <submittedName>
        <fullName evidence="7">Penicillin-binding protein 2</fullName>
    </submittedName>
</protein>
<evidence type="ECO:0000259" key="5">
    <source>
        <dbReference type="Pfam" id="PF00905"/>
    </source>
</evidence>
<dbReference type="Gene3D" id="3.90.1310.10">
    <property type="entry name" value="Penicillin-binding protein 2a (Domain 2)"/>
    <property type="match status" value="1"/>
</dbReference>
<dbReference type="GO" id="GO:0071555">
    <property type="term" value="P:cell wall organization"/>
    <property type="evidence" value="ECO:0007669"/>
    <property type="project" value="TreeGrafter"/>
</dbReference>
<feature type="compositionally biased region" description="Acidic residues" evidence="4">
    <location>
        <begin position="114"/>
        <end position="127"/>
    </location>
</feature>
<feature type="compositionally biased region" description="Basic residues" evidence="4">
    <location>
        <begin position="165"/>
        <end position="176"/>
    </location>
</feature>
<dbReference type="Gene3D" id="1.10.150.770">
    <property type="match status" value="1"/>
</dbReference>
<feature type="compositionally biased region" description="Gly residues" evidence="4">
    <location>
        <begin position="142"/>
        <end position="164"/>
    </location>
</feature>
<evidence type="ECO:0000256" key="2">
    <source>
        <dbReference type="ARBA" id="ARBA00007171"/>
    </source>
</evidence>
<keyword evidence="3" id="KW-0472">Membrane</keyword>
<dbReference type="InterPro" id="IPR036138">
    <property type="entry name" value="PBP_dimer_sf"/>
</dbReference>
<evidence type="ECO:0000256" key="4">
    <source>
        <dbReference type="SAM" id="MobiDB-lite"/>
    </source>
</evidence>
<dbReference type="OrthoDB" id="9789078at2"/>